<reference evidence="12 13" key="1">
    <citation type="submission" date="2021-02" db="EMBL/GenBank/DDBJ databases">
        <authorList>
            <person name="Han P."/>
        </authorList>
    </citation>
    <scope>NUCLEOTIDE SEQUENCE [LARGE SCALE GENOMIC DNA]</scope>
    <source>
        <strain evidence="12">Candidatus Nitrospira sp. ZN2</strain>
    </source>
</reference>
<dbReference type="Gene3D" id="1.10.3130.10">
    <property type="entry name" value="serine acetyltransferase, domain 1"/>
    <property type="match status" value="1"/>
</dbReference>
<dbReference type="NCBIfam" id="NF041874">
    <property type="entry name" value="EPS_EpsC"/>
    <property type="match status" value="1"/>
</dbReference>
<evidence type="ECO:0000256" key="10">
    <source>
        <dbReference type="PIRNR" id="PIRNR000441"/>
    </source>
</evidence>
<protein>
    <recommendedName>
        <fullName evidence="4 10">Serine acetyltransferase</fullName>
        <ecNumber evidence="3 10">2.3.1.30</ecNumber>
    </recommendedName>
</protein>
<dbReference type="InterPro" id="IPR042122">
    <property type="entry name" value="Ser_AcTrfase_N_sf"/>
</dbReference>
<evidence type="ECO:0000313" key="12">
    <source>
        <dbReference type="EMBL" id="CAE6801331.1"/>
    </source>
</evidence>
<dbReference type="CDD" id="cd03354">
    <property type="entry name" value="LbH_SAT"/>
    <property type="match status" value="1"/>
</dbReference>
<evidence type="ECO:0000256" key="4">
    <source>
        <dbReference type="ARBA" id="ARBA00018522"/>
    </source>
</evidence>
<evidence type="ECO:0000256" key="6">
    <source>
        <dbReference type="ARBA" id="ARBA00022679"/>
    </source>
</evidence>
<dbReference type="InterPro" id="IPR011004">
    <property type="entry name" value="Trimer_LpxA-like_sf"/>
</dbReference>
<dbReference type="EC" id="2.3.1.30" evidence="3 10"/>
<accession>A0ABN7MGH0</accession>
<proteinExistence type="inferred from homology"/>
<sequence>MRWDAKRRLPLRPCVSSNGHRSRSRRRAPFLITMLKAIAQDLHAVFERDPAATSRLEVVLTYAGFHALLAYRLAHWLKEHQVPFLPRAISQLARWLTGIEIHPSAKIGCGFFIDHGMGVVIGETAEVGDHVTLFQGVTLGGTGKERGKRHPTLGNHVVVGAGAKILGGITIGDNVKIGANSVVLKSVPPNSTVIGVPGRIIKSQGERLPDATMDHTNMPDPTADRFAALEMELIELRKQLENQDSNRSR</sequence>
<dbReference type="Pfam" id="PF06426">
    <property type="entry name" value="SATase_N"/>
    <property type="match status" value="1"/>
</dbReference>
<evidence type="ECO:0000256" key="5">
    <source>
        <dbReference type="ARBA" id="ARBA00022605"/>
    </source>
</evidence>
<evidence type="ECO:0000313" key="13">
    <source>
        <dbReference type="Proteomes" id="UP000675880"/>
    </source>
</evidence>
<dbReference type="EMBL" id="CAJNBJ010000021">
    <property type="protein sequence ID" value="CAE6801331.1"/>
    <property type="molecule type" value="Genomic_DNA"/>
</dbReference>
<evidence type="ECO:0000256" key="8">
    <source>
        <dbReference type="ARBA" id="ARBA00023315"/>
    </source>
</evidence>
<dbReference type="PROSITE" id="PS00101">
    <property type="entry name" value="HEXAPEP_TRANSFERASES"/>
    <property type="match status" value="1"/>
</dbReference>
<comment type="catalytic activity">
    <reaction evidence="9 10">
        <text>L-serine + acetyl-CoA = O-acetyl-L-serine + CoA</text>
        <dbReference type="Rhea" id="RHEA:24560"/>
        <dbReference type="ChEBI" id="CHEBI:33384"/>
        <dbReference type="ChEBI" id="CHEBI:57287"/>
        <dbReference type="ChEBI" id="CHEBI:57288"/>
        <dbReference type="ChEBI" id="CHEBI:58340"/>
        <dbReference type="EC" id="2.3.1.30"/>
    </reaction>
</comment>
<dbReference type="PIRSF" id="PIRSF000441">
    <property type="entry name" value="CysE"/>
    <property type="match status" value="1"/>
</dbReference>
<dbReference type="InterPro" id="IPR018357">
    <property type="entry name" value="Hexapep_transf_CS"/>
</dbReference>
<comment type="caution">
    <text evidence="12">The sequence shown here is derived from an EMBL/GenBank/DDBJ whole genome shotgun (WGS) entry which is preliminary data.</text>
</comment>
<dbReference type="InterPro" id="IPR045304">
    <property type="entry name" value="LbH_SAT"/>
</dbReference>
<keyword evidence="6 10" id="KW-0808">Transferase</keyword>
<dbReference type="InterPro" id="IPR005881">
    <property type="entry name" value="Ser_O-AcTrfase"/>
</dbReference>
<dbReference type="InterPro" id="IPR053376">
    <property type="entry name" value="Serine_acetyltransferase"/>
</dbReference>
<gene>
    <name evidence="12" type="primary">cysE</name>
    <name evidence="12" type="ORF">NSPZN2_80077</name>
</gene>
<evidence type="ECO:0000256" key="1">
    <source>
        <dbReference type="ARBA" id="ARBA00004876"/>
    </source>
</evidence>
<dbReference type="InterPro" id="IPR001451">
    <property type="entry name" value="Hexapep"/>
</dbReference>
<name>A0ABN7MGH0_9BACT</name>
<dbReference type="Gene3D" id="2.160.10.10">
    <property type="entry name" value="Hexapeptide repeat proteins"/>
    <property type="match status" value="1"/>
</dbReference>
<dbReference type="NCBIfam" id="TIGR01172">
    <property type="entry name" value="cysE"/>
    <property type="match status" value="1"/>
</dbReference>
<evidence type="ECO:0000256" key="7">
    <source>
        <dbReference type="ARBA" id="ARBA00022737"/>
    </source>
</evidence>
<evidence type="ECO:0000256" key="9">
    <source>
        <dbReference type="ARBA" id="ARBA00049486"/>
    </source>
</evidence>
<organism evidence="12 13">
    <name type="scientific">Nitrospira defluvii</name>
    <dbReference type="NCBI Taxonomy" id="330214"/>
    <lineage>
        <taxon>Bacteria</taxon>
        <taxon>Pseudomonadati</taxon>
        <taxon>Nitrospirota</taxon>
        <taxon>Nitrospiria</taxon>
        <taxon>Nitrospirales</taxon>
        <taxon>Nitrospiraceae</taxon>
        <taxon>Nitrospira</taxon>
    </lineage>
</organism>
<dbReference type="InterPro" id="IPR010493">
    <property type="entry name" value="Ser_AcTrfase_N"/>
</dbReference>
<evidence type="ECO:0000256" key="2">
    <source>
        <dbReference type="ARBA" id="ARBA00007274"/>
    </source>
</evidence>
<evidence type="ECO:0000256" key="3">
    <source>
        <dbReference type="ARBA" id="ARBA00013266"/>
    </source>
</evidence>
<evidence type="ECO:0000259" key="11">
    <source>
        <dbReference type="Pfam" id="PF06426"/>
    </source>
</evidence>
<feature type="domain" description="Serine acetyltransferase N-terminal" evidence="11">
    <location>
        <begin position="34"/>
        <end position="68"/>
    </location>
</feature>
<comment type="pathway">
    <text evidence="1">Amino-acid biosynthesis; L-cysteine biosynthesis; L-cysteine from L-serine: step 1/2.</text>
</comment>
<dbReference type="SUPFAM" id="SSF51161">
    <property type="entry name" value="Trimeric LpxA-like enzymes"/>
    <property type="match status" value="1"/>
</dbReference>
<keyword evidence="7" id="KW-0677">Repeat</keyword>
<keyword evidence="5" id="KW-0028">Amino-acid biosynthesis</keyword>
<dbReference type="Pfam" id="PF00132">
    <property type="entry name" value="Hexapep"/>
    <property type="match status" value="1"/>
</dbReference>
<keyword evidence="13" id="KW-1185">Reference proteome</keyword>
<dbReference type="Proteomes" id="UP000675880">
    <property type="component" value="Unassembled WGS sequence"/>
</dbReference>
<keyword evidence="8 10" id="KW-0012">Acyltransferase</keyword>
<comment type="similarity">
    <text evidence="2 10">Belongs to the transferase hexapeptide repeat family.</text>
</comment>
<dbReference type="GO" id="GO:0009001">
    <property type="term" value="F:serine O-acetyltransferase activity"/>
    <property type="evidence" value="ECO:0007669"/>
    <property type="project" value="UniProtKB-EC"/>
</dbReference>
<dbReference type="PANTHER" id="PTHR42811">
    <property type="entry name" value="SERINE ACETYLTRANSFERASE"/>
    <property type="match status" value="1"/>
</dbReference>